<sequence>MDNEANFICLTNDKGVDYIESIKLYDGKIVDYGEPGYVEKLTFHNMSSFDIYSSVNQKNNSYNVLELLDNPDNVALSSFIVETDFQFPVAFPNYLTVKSFIFKGASLSSNIPTSLFTPSIEVFMFEVANYNKSLTIGFNSQNSYPNLKNISIRNANLSSFDFMIDSTHYPKLTQFTVYQYTVEFKQYPTSLVEMYLQFSDIQLSDFTVFPNLYTLDISYCNCTLEKVNNLKSLRIASMNANIPEKTWFQNGFDLTIINSTMSGFFGDFGILNPSKIHIAASLNISTNLYQSNCYTDYTAYNTVLVSPDVPDCFYCYYTEMIPRLPVNTPQPPPNFKCPIKLDKVNFEFQTGKPLIFTGENLGFGIDTTLPLILIVPNKKFAYQYSYYPAKNNGNTNISFSNAYNYDYHIQWGLPSEILYTQSFPIAKSNDTRLVIVGNLNPYYFPWNIYGDGKPCIINGNFTYQVDCTIKGYQSQTPITVEIMSAISNTSTISAVPLVITSVSNITNNGGNITIQGNFGVNPYLPSVRVALDSYLGYIYFSNETTLLVKIRAGYPISKQNISITSNGYFIATEFYILAPPDDCGPNSACNNNGICVQARCQCFKGYNGFYCESKIDDGVIILPNDQTPSPTVVTQDGLQFKFNIVAVQELDETGTVLKEVLTNKWNYSTTSNETYTTHNYTIKPYASFQTIIQAVIDYSSMERTIQFAGLTTVYQAHSLKLLINIKYWQFDSPLNSIRVVMESDFQVGEDDCKELSQEIGTDSITNNLKFIKLSFGGTSYYGRFLPFAMSDRRFVAVDNRLINMTTINNTTESYIGMTLPACSQLCTIDPDFSLLLDNDYDEGTCGKEKSKAWMIATIVSVVGVAFIGAAIATVIYLKKRAKVKNEDSKLEQKLNKLKNNT</sequence>
<feature type="domain" description="EGF-like" evidence="3">
    <location>
        <begin position="579"/>
        <end position="612"/>
    </location>
</feature>
<evidence type="ECO:0000313" key="4">
    <source>
        <dbReference type="EMBL" id="EFA76499.1"/>
    </source>
</evidence>
<feature type="disulfide bond" evidence="1">
    <location>
        <begin position="602"/>
        <end position="611"/>
    </location>
</feature>
<dbReference type="PROSITE" id="PS00022">
    <property type="entry name" value="EGF_1"/>
    <property type="match status" value="1"/>
</dbReference>
<evidence type="ECO:0000256" key="2">
    <source>
        <dbReference type="SAM" id="Phobius"/>
    </source>
</evidence>
<dbReference type="PROSITE" id="PS50026">
    <property type="entry name" value="EGF_3"/>
    <property type="match status" value="1"/>
</dbReference>
<dbReference type="Gene3D" id="3.80.10.10">
    <property type="entry name" value="Ribonuclease Inhibitor"/>
    <property type="match status" value="1"/>
</dbReference>
<feature type="transmembrane region" description="Helical" evidence="2">
    <location>
        <begin position="852"/>
        <end position="877"/>
    </location>
</feature>
<keyword evidence="2" id="KW-0472">Membrane</keyword>
<dbReference type="PANTHER" id="PTHR24032:SF16">
    <property type="entry name" value="EGF-LIKE DOMAIN-CONTAINING PROTEIN"/>
    <property type="match status" value="1"/>
</dbReference>
<proteinExistence type="predicted"/>
<comment type="caution">
    <text evidence="1">Lacks conserved residue(s) required for the propagation of feature annotation.</text>
</comment>
<dbReference type="InParanoid" id="D3BQS9"/>
<dbReference type="InterPro" id="IPR032675">
    <property type="entry name" value="LRR_dom_sf"/>
</dbReference>
<dbReference type="SUPFAM" id="SSF52047">
    <property type="entry name" value="RNI-like"/>
    <property type="match status" value="1"/>
</dbReference>
<evidence type="ECO:0000259" key="3">
    <source>
        <dbReference type="PROSITE" id="PS50026"/>
    </source>
</evidence>
<dbReference type="PROSITE" id="PS01186">
    <property type="entry name" value="EGF_2"/>
    <property type="match status" value="1"/>
</dbReference>
<organism evidence="4 5">
    <name type="scientific">Heterostelium pallidum (strain ATCC 26659 / Pp 5 / PN500)</name>
    <name type="common">Cellular slime mold</name>
    <name type="synonym">Polysphondylium pallidum</name>
    <dbReference type="NCBI Taxonomy" id="670386"/>
    <lineage>
        <taxon>Eukaryota</taxon>
        <taxon>Amoebozoa</taxon>
        <taxon>Evosea</taxon>
        <taxon>Eumycetozoa</taxon>
        <taxon>Dictyostelia</taxon>
        <taxon>Acytosteliales</taxon>
        <taxon>Acytosteliaceae</taxon>
        <taxon>Heterostelium</taxon>
    </lineage>
</organism>
<evidence type="ECO:0000256" key="1">
    <source>
        <dbReference type="PROSITE-ProRule" id="PRU00076"/>
    </source>
</evidence>
<dbReference type="Pfam" id="PF22933">
    <property type="entry name" value="ComC_SSD"/>
    <property type="match status" value="1"/>
</dbReference>
<dbReference type="GeneID" id="31365738"/>
<dbReference type="PANTHER" id="PTHR24032">
    <property type="entry name" value="EGF-LIKE DOMAIN-CONTAINING PROTEIN-RELATED-RELATED"/>
    <property type="match status" value="1"/>
</dbReference>
<dbReference type="InterPro" id="IPR054484">
    <property type="entry name" value="ComC_SSD"/>
</dbReference>
<dbReference type="EMBL" id="ADBJ01000047">
    <property type="protein sequence ID" value="EFA76499.1"/>
    <property type="molecule type" value="Genomic_DNA"/>
</dbReference>
<evidence type="ECO:0000313" key="5">
    <source>
        <dbReference type="Proteomes" id="UP000001396"/>
    </source>
</evidence>
<dbReference type="CDD" id="cd00054">
    <property type="entry name" value="EGF_CA"/>
    <property type="match status" value="1"/>
</dbReference>
<keyword evidence="1" id="KW-0245">EGF-like domain</keyword>
<gene>
    <name evidence="4" type="ORF">PPL_10267</name>
</gene>
<name>D3BQS9_HETP5</name>
<keyword evidence="2" id="KW-1133">Transmembrane helix</keyword>
<comment type="caution">
    <text evidence="4">The sequence shown here is derived from an EMBL/GenBank/DDBJ whole genome shotgun (WGS) entry which is preliminary data.</text>
</comment>
<dbReference type="RefSeq" id="XP_020428631.1">
    <property type="nucleotide sequence ID" value="XM_020581046.1"/>
</dbReference>
<reference evidence="4 5" key="1">
    <citation type="journal article" date="2011" name="Genome Res.">
        <title>Phylogeny-wide analysis of social amoeba genomes highlights ancient origins for complex intercellular communication.</title>
        <authorList>
            <person name="Heidel A.J."/>
            <person name="Lawal H.M."/>
            <person name="Felder M."/>
            <person name="Schilde C."/>
            <person name="Helps N.R."/>
            <person name="Tunggal B."/>
            <person name="Rivero F."/>
            <person name="John U."/>
            <person name="Schleicher M."/>
            <person name="Eichinger L."/>
            <person name="Platzer M."/>
            <person name="Noegel A.A."/>
            <person name="Schaap P."/>
            <person name="Gloeckner G."/>
        </authorList>
    </citation>
    <scope>NUCLEOTIDE SEQUENCE [LARGE SCALE GENOMIC DNA]</scope>
    <source>
        <strain evidence="5">ATCC 26659 / Pp 5 / PN500</strain>
    </source>
</reference>
<dbReference type="AlphaFoldDB" id="D3BQS9"/>
<keyword evidence="2" id="KW-0812">Transmembrane</keyword>
<protein>
    <recommendedName>
        <fullName evidence="3">EGF-like domain-containing protein</fullName>
    </recommendedName>
</protein>
<keyword evidence="1" id="KW-1015">Disulfide bond</keyword>
<keyword evidence="5" id="KW-1185">Reference proteome</keyword>
<dbReference type="InterPro" id="IPR000742">
    <property type="entry name" value="EGF"/>
</dbReference>
<dbReference type="SUPFAM" id="SSF57196">
    <property type="entry name" value="EGF/Laminin"/>
    <property type="match status" value="1"/>
</dbReference>
<dbReference type="Proteomes" id="UP000001396">
    <property type="component" value="Unassembled WGS sequence"/>
</dbReference>
<dbReference type="InterPro" id="IPR053331">
    <property type="entry name" value="EGF-like_comC"/>
</dbReference>
<accession>D3BQS9</accession>